<keyword evidence="5" id="KW-1185">Reference proteome</keyword>
<feature type="compositionally biased region" description="Polar residues" evidence="2">
    <location>
        <begin position="90"/>
        <end position="99"/>
    </location>
</feature>
<name>A0ABN7X8L0_GIGMA</name>
<dbReference type="EMBL" id="CAJVQB010100599">
    <property type="protein sequence ID" value="CAG8850340.1"/>
    <property type="molecule type" value="Genomic_DNA"/>
</dbReference>
<evidence type="ECO:0000256" key="1">
    <source>
        <dbReference type="PROSITE-ProRule" id="PRU00042"/>
    </source>
</evidence>
<reference evidence="4 5" key="1">
    <citation type="submission" date="2021-06" db="EMBL/GenBank/DDBJ databases">
        <authorList>
            <person name="Kallberg Y."/>
            <person name="Tangrot J."/>
            <person name="Rosling A."/>
        </authorList>
    </citation>
    <scope>NUCLEOTIDE SEQUENCE [LARGE SCALE GENOMIC DNA]</scope>
    <source>
        <strain evidence="4 5">120-4 pot B 10/14</strain>
    </source>
</reference>
<organism evidence="4 5">
    <name type="scientific">Gigaspora margarita</name>
    <dbReference type="NCBI Taxonomy" id="4874"/>
    <lineage>
        <taxon>Eukaryota</taxon>
        <taxon>Fungi</taxon>
        <taxon>Fungi incertae sedis</taxon>
        <taxon>Mucoromycota</taxon>
        <taxon>Glomeromycotina</taxon>
        <taxon>Glomeromycetes</taxon>
        <taxon>Diversisporales</taxon>
        <taxon>Gigasporaceae</taxon>
        <taxon>Gigaspora</taxon>
    </lineage>
</organism>
<evidence type="ECO:0000259" key="3">
    <source>
        <dbReference type="PROSITE" id="PS50157"/>
    </source>
</evidence>
<dbReference type="PROSITE" id="PS50157">
    <property type="entry name" value="ZINC_FINGER_C2H2_2"/>
    <property type="match status" value="1"/>
</dbReference>
<gene>
    <name evidence="4" type="ORF">GMARGA_LOCUS40166</name>
</gene>
<feature type="domain" description="C2H2-type" evidence="3">
    <location>
        <begin position="3"/>
        <end position="30"/>
    </location>
</feature>
<feature type="compositionally biased region" description="Polar residues" evidence="2">
    <location>
        <begin position="61"/>
        <end position="81"/>
    </location>
</feature>
<feature type="non-terminal residue" evidence="4">
    <location>
        <position position="1"/>
    </location>
</feature>
<keyword evidence="1" id="KW-0479">Metal-binding</keyword>
<sequence length="105" mass="12165">MIHICDRCNKSFKKLWMLTRHLNNKFPCKPKVLDLLPTFRTHAPKIVHTLKTSDPIPQIEPDTNNSLDQVSVTSGPSTQSYPKDLDKEYSNSQTETDNYISREEF</sequence>
<evidence type="ECO:0000313" key="5">
    <source>
        <dbReference type="Proteomes" id="UP000789901"/>
    </source>
</evidence>
<dbReference type="InterPro" id="IPR013087">
    <property type="entry name" value="Znf_C2H2_type"/>
</dbReference>
<dbReference type="Proteomes" id="UP000789901">
    <property type="component" value="Unassembled WGS sequence"/>
</dbReference>
<feature type="region of interest" description="Disordered" evidence="2">
    <location>
        <begin position="52"/>
        <end position="105"/>
    </location>
</feature>
<accession>A0ABN7X8L0</accession>
<evidence type="ECO:0000313" key="4">
    <source>
        <dbReference type="EMBL" id="CAG8850340.1"/>
    </source>
</evidence>
<proteinExistence type="predicted"/>
<protein>
    <submittedName>
        <fullName evidence="4">14981_t:CDS:1</fullName>
    </submittedName>
</protein>
<comment type="caution">
    <text evidence="4">The sequence shown here is derived from an EMBL/GenBank/DDBJ whole genome shotgun (WGS) entry which is preliminary data.</text>
</comment>
<keyword evidence="1" id="KW-0862">Zinc</keyword>
<evidence type="ECO:0000256" key="2">
    <source>
        <dbReference type="SAM" id="MobiDB-lite"/>
    </source>
</evidence>
<feature type="non-terminal residue" evidence="4">
    <location>
        <position position="105"/>
    </location>
</feature>
<keyword evidence="1" id="KW-0863">Zinc-finger</keyword>